<proteinExistence type="inferred from homology"/>
<accession>A0A7R9PD55</accession>
<evidence type="ECO:0000313" key="14">
    <source>
        <dbReference type="EMBL" id="CAD7578739.1"/>
    </source>
</evidence>
<comment type="similarity">
    <text evidence="2 12">Belongs to the amiloride-sensitive sodium channel (TC 1.A.6) family.</text>
</comment>
<comment type="subcellular location">
    <subcellularLocation>
        <location evidence="1">Membrane</location>
        <topology evidence="1">Multi-pass membrane protein</topology>
    </subcellularLocation>
</comment>
<name>A0A7R9PD55_TIMCA</name>
<evidence type="ECO:0000256" key="11">
    <source>
        <dbReference type="ARBA" id="ARBA00023303"/>
    </source>
</evidence>
<sequence>MTPVERRRIFWLVCCTLSWCATGLVVMASWNAFQNNAISFVVETTYLDWNTDFPSLTVCDTSSEKRKSREYANKISEDSFSGILTSLWLTGQLDGEVRTSRLALSSGTYGGSACGVKLVHMANGASLCIYWI</sequence>
<dbReference type="GO" id="GO:0016020">
    <property type="term" value="C:membrane"/>
    <property type="evidence" value="ECO:0007669"/>
    <property type="project" value="UniProtKB-SubCell"/>
</dbReference>
<keyword evidence="3 12" id="KW-0813">Transport</keyword>
<evidence type="ECO:0000256" key="4">
    <source>
        <dbReference type="ARBA" id="ARBA00022461"/>
    </source>
</evidence>
<dbReference type="GO" id="GO:0005272">
    <property type="term" value="F:sodium channel activity"/>
    <property type="evidence" value="ECO:0007669"/>
    <property type="project" value="UniProtKB-KW"/>
</dbReference>
<evidence type="ECO:0000256" key="12">
    <source>
        <dbReference type="RuleBase" id="RU000679"/>
    </source>
</evidence>
<gene>
    <name evidence="14" type="ORF">TCMB3V08_LOCUS11276</name>
</gene>
<evidence type="ECO:0000256" key="5">
    <source>
        <dbReference type="ARBA" id="ARBA00022692"/>
    </source>
</evidence>
<evidence type="ECO:0000256" key="9">
    <source>
        <dbReference type="ARBA" id="ARBA00023136"/>
    </source>
</evidence>
<dbReference type="InterPro" id="IPR001873">
    <property type="entry name" value="ENaC"/>
</dbReference>
<keyword evidence="9 13" id="KW-0472">Membrane</keyword>
<keyword evidence="4 12" id="KW-0894">Sodium channel</keyword>
<dbReference type="AlphaFoldDB" id="A0A7R9PD55"/>
<evidence type="ECO:0000256" key="10">
    <source>
        <dbReference type="ARBA" id="ARBA00023201"/>
    </source>
</evidence>
<reference evidence="14" key="1">
    <citation type="submission" date="2020-11" db="EMBL/GenBank/DDBJ databases">
        <authorList>
            <person name="Tran Van P."/>
        </authorList>
    </citation>
    <scope>NUCLEOTIDE SEQUENCE</scope>
</reference>
<keyword evidence="6 13" id="KW-1133">Transmembrane helix</keyword>
<keyword evidence="7" id="KW-0915">Sodium</keyword>
<evidence type="ECO:0000256" key="1">
    <source>
        <dbReference type="ARBA" id="ARBA00004141"/>
    </source>
</evidence>
<keyword evidence="11 12" id="KW-0407">Ion channel</keyword>
<evidence type="ECO:0000256" key="6">
    <source>
        <dbReference type="ARBA" id="ARBA00022989"/>
    </source>
</evidence>
<keyword evidence="5 12" id="KW-0812">Transmembrane</keyword>
<protein>
    <submittedName>
        <fullName evidence="14">(California timema) hypothetical protein</fullName>
    </submittedName>
</protein>
<keyword evidence="8 12" id="KW-0406">Ion transport</keyword>
<keyword evidence="10 12" id="KW-0739">Sodium transport</keyword>
<evidence type="ECO:0000256" key="7">
    <source>
        <dbReference type="ARBA" id="ARBA00023053"/>
    </source>
</evidence>
<organism evidence="14">
    <name type="scientific">Timema californicum</name>
    <name type="common">California timema</name>
    <name type="synonym">Walking stick</name>
    <dbReference type="NCBI Taxonomy" id="61474"/>
    <lineage>
        <taxon>Eukaryota</taxon>
        <taxon>Metazoa</taxon>
        <taxon>Ecdysozoa</taxon>
        <taxon>Arthropoda</taxon>
        <taxon>Hexapoda</taxon>
        <taxon>Insecta</taxon>
        <taxon>Pterygota</taxon>
        <taxon>Neoptera</taxon>
        <taxon>Polyneoptera</taxon>
        <taxon>Phasmatodea</taxon>
        <taxon>Timematodea</taxon>
        <taxon>Timematoidea</taxon>
        <taxon>Timematidae</taxon>
        <taxon>Timema</taxon>
    </lineage>
</organism>
<evidence type="ECO:0000256" key="2">
    <source>
        <dbReference type="ARBA" id="ARBA00007193"/>
    </source>
</evidence>
<dbReference type="Pfam" id="PF00858">
    <property type="entry name" value="ASC"/>
    <property type="match status" value="1"/>
</dbReference>
<feature type="transmembrane region" description="Helical" evidence="13">
    <location>
        <begin position="9"/>
        <end position="30"/>
    </location>
</feature>
<evidence type="ECO:0000256" key="3">
    <source>
        <dbReference type="ARBA" id="ARBA00022448"/>
    </source>
</evidence>
<dbReference type="EMBL" id="OE188517">
    <property type="protein sequence ID" value="CAD7578739.1"/>
    <property type="molecule type" value="Genomic_DNA"/>
</dbReference>
<evidence type="ECO:0000256" key="8">
    <source>
        <dbReference type="ARBA" id="ARBA00023065"/>
    </source>
</evidence>
<evidence type="ECO:0000256" key="13">
    <source>
        <dbReference type="SAM" id="Phobius"/>
    </source>
</evidence>